<name>A0AAV7NEV2_PLEWA</name>
<evidence type="ECO:0000256" key="1">
    <source>
        <dbReference type="SAM" id="MobiDB-lite"/>
    </source>
</evidence>
<comment type="caution">
    <text evidence="2">The sequence shown here is derived from an EMBL/GenBank/DDBJ whole genome shotgun (WGS) entry which is preliminary data.</text>
</comment>
<keyword evidence="3" id="KW-1185">Reference proteome</keyword>
<organism evidence="2 3">
    <name type="scientific">Pleurodeles waltl</name>
    <name type="common">Iberian ribbed newt</name>
    <dbReference type="NCBI Taxonomy" id="8319"/>
    <lineage>
        <taxon>Eukaryota</taxon>
        <taxon>Metazoa</taxon>
        <taxon>Chordata</taxon>
        <taxon>Craniata</taxon>
        <taxon>Vertebrata</taxon>
        <taxon>Euteleostomi</taxon>
        <taxon>Amphibia</taxon>
        <taxon>Batrachia</taxon>
        <taxon>Caudata</taxon>
        <taxon>Salamandroidea</taxon>
        <taxon>Salamandridae</taxon>
        <taxon>Pleurodelinae</taxon>
        <taxon>Pleurodeles</taxon>
    </lineage>
</organism>
<evidence type="ECO:0000313" key="2">
    <source>
        <dbReference type="EMBL" id="KAJ1111320.1"/>
    </source>
</evidence>
<dbReference type="EMBL" id="JANPWB010000013">
    <property type="protein sequence ID" value="KAJ1111320.1"/>
    <property type="molecule type" value="Genomic_DNA"/>
</dbReference>
<gene>
    <name evidence="2" type="ORF">NDU88_008656</name>
</gene>
<reference evidence="2" key="1">
    <citation type="journal article" date="2022" name="bioRxiv">
        <title>Sequencing and chromosome-scale assembly of the giantPleurodeles waltlgenome.</title>
        <authorList>
            <person name="Brown T."/>
            <person name="Elewa A."/>
            <person name="Iarovenko S."/>
            <person name="Subramanian E."/>
            <person name="Araus A.J."/>
            <person name="Petzold A."/>
            <person name="Susuki M."/>
            <person name="Suzuki K.-i.T."/>
            <person name="Hayashi T."/>
            <person name="Toyoda A."/>
            <person name="Oliveira C."/>
            <person name="Osipova E."/>
            <person name="Leigh N.D."/>
            <person name="Simon A."/>
            <person name="Yun M.H."/>
        </authorList>
    </citation>
    <scope>NUCLEOTIDE SEQUENCE</scope>
    <source>
        <strain evidence="2">20211129_DDA</strain>
        <tissue evidence="2">Liver</tissue>
    </source>
</reference>
<protein>
    <submittedName>
        <fullName evidence="2">Uncharacterized protein</fullName>
    </submittedName>
</protein>
<dbReference type="AlphaFoldDB" id="A0AAV7NEV2"/>
<accession>A0AAV7NEV2</accession>
<evidence type="ECO:0000313" key="3">
    <source>
        <dbReference type="Proteomes" id="UP001066276"/>
    </source>
</evidence>
<sequence>MLRKAQGTILAKWSPGLLRRVLQDQVFEHQVALQGEREVERLNGLQPLVAHGDPDGEAAEVLQGARLAGESLDPGNEGRLRSQPLGRQSSFLEKKEKSPV</sequence>
<dbReference type="Proteomes" id="UP001066276">
    <property type="component" value="Chromosome 9"/>
</dbReference>
<proteinExistence type="predicted"/>
<feature type="region of interest" description="Disordered" evidence="1">
    <location>
        <begin position="69"/>
        <end position="100"/>
    </location>
</feature>